<organism evidence="2 3">
    <name type="scientific">Arctia plantaginis</name>
    <name type="common">Wood tiger moth</name>
    <name type="synonym">Phalaena plantaginis</name>
    <dbReference type="NCBI Taxonomy" id="874455"/>
    <lineage>
        <taxon>Eukaryota</taxon>
        <taxon>Metazoa</taxon>
        <taxon>Ecdysozoa</taxon>
        <taxon>Arthropoda</taxon>
        <taxon>Hexapoda</taxon>
        <taxon>Insecta</taxon>
        <taxon>Pterygota</taxon>
        <taxon>Neoptera</taxon>
        <taxon>Endopterygota</taxon>
        <taxon>Lepidoptera</taxon>
        <taxon>Glossata</taxon>
        <taxon>Ditrysia</taxon>
        <taxon>Noctuoidea</taxon>
        <taxon>Erebidae</taxon>
        <taxon>Arctiinae</taxon>
        <taxon>Arctia</taxon>
    </lineage>
</organism>
<evidence type="ECO:0000256" key="1">
    <source>
        <dbReference type="SAM" id="MobiDB-lite"/>
    </source>
</evidence>
<proteinExistence type="predicted"/>
<dbReference type="EMBL" id="CADEBD010000344">
    <property type="protein sequence ID" value="CAB3249149.1"/>
    <property type="molecule type" value="Genomic_DNA"/>
</dbReference>
<dbReference type="Proteomes" id="UP000494256">
    <property type="component" value="Unassembled WGS sequence"/>
</dbReference>
<gene>
    <name evidence="2" type="ORF">APLA_LOCUS12706</name>
</gene>
<feature type="compositionally biased region" description="Polar residues" evidence="1">
    <location>
        <begin position="43"/>
        <end position="52"/>
    </location>
</feature>
<evidence type="ECO:0000313" key="3">
    <source>
        <dbReference type="Proteomes" id="UP000494256"/>
    </source>
</evidence>
<comment type="caution">
    <text evidence="2">The sequence shown here is derived from an EMBL/GenBank/DDBJ whole genome shotgun (WGS) entry which is preliminary data.</text>
</comment>
<accession>A0A8S1ARN2</accession>
<reference evidence="2 3" key="1">
    <citation type="submission" date="2020-04" db="EMBL/GenBank/DDBJ databases">
        <authorList>
            <person name="Wallbank WR R."/>
            <person name="Pardo Diaz C."/>
            <person name="Kozak K."/>
            <person name="Martin S."/>
            <person name="Jiggins C."/>
            <person name="Moest M."/>
            <person name="Warren A I."/>
            <person name="Byers J.R.P. K."/>
            <person name="Montejo-Kovacevich G."/>
            <person name="Yen C E."/>
        </authorList>
    </citation>
    <scope>NUCLEOTIDE SEQUENCE [LARGE SCALE GENOMIC DNA]</scope>
</reference>
<name>A0A8S1ARN2_ARCPL</name>
<sequence>MTSPSFRSRGERAIAPYGVAPNLRLRAFGRIDDREGGRGKCCPNNSEVNRTHPSGYERTRPVASPATRPTVARPLIFCQPPDDYQEN</sequence>
<feature type="region of interest" description="Disordered" evidence="1">
    <location>
        <begin position="35"/>
        <end position="70"/>
    </location>
</feature>
<protein>
    <submittedName>
        <fullName evidence="2">Uncharacterized protein</fullName>
    </submittedName>
</protein>
<dbReference type="AlphaFoldDB" id="A0A8S1ARN2"/>
<dbReference type="OrthoDB" id="10262026at2759"/>
<evidence type="ECO:0000313" key="2">
    <source>
        <dbReference type="EMBL" id="CAB3249149.1"/>
    </source>
</evidence>